<evidence type="ECO:0000256" key="11">
    <source>
        <dbReference type="SAM" id="MobiDB-lite"/>
    </source>
</evidence>
<dbReference type="InterPro" id="IPR025655">
    <property type="entry name" value="PEX14"/>
</dbReference>
<evidence type="ECO:0000256" key="2">
    <source>
        <dbReference type="ARBA" id="ARBA00022448"/>
    </source>
</evidence>
<evidence type="ECO:0000256" key="6">
    <source>
        <dbReference type="ARBA" id="ARBA00023140"/>
    </source>
</evidence>
<dbReference type="Proteomes" id="UP001497453">
    <property type="component" value="Chromosome 2"/>
</dbReference>
<evidence type="ECO:0000256" key="1">
    <source>
        <dbReference type="ARBA" id="ARBA00005443"/>
    </source>
</evidence>
<evidence type="ECO:0000259" key="13">
    <source>
        <dbReference type="Pfam" id="PF04695"/>
    </source>
</evidence>
<comment type="function">
    <text evidence="10">Component of the PEX13-PEX14 docking complex, a translocon channel that specifically mediates the import of peroxisomal cargo proteins bound to PEX5 receptor. The PEX13-PEX14 docking complex forms a large import pore which can be opened to a diameter of about 9 nm. Mechanistically, PEX5 receptor along with cargo proteins associates with the PEX14 subunit of the PEX13-PEX14 docking complex in the cytosol, leading to the insertion of the receptor into the organelle membrane with the concomitant translocation of the cargo into the peroxisome matrix.</text>
</comment>
<feature type="transmembrane region" description="Helical" evidence="12">
    <location>
        <begin position="99"/>
        <end position="122"/>
    </location>
</feature>
<accession>A0ABP1D2N3</accession>
<evidence type="ECO:0000256" key="8">
    <source>
        <dbReference type="ARBA" id="ARBA00029691"/>
    </source>
</evidence>
<keyword evidence="5 10" id="KW-0472">Membrane</keyword>
<dbReference type="Gene3D" id="1.10.10.10">
    <property type="entry name" value="Winged helix-like DNA-binding domain superfamily/Winged helix DNA-binding domain"/>
    <property type="match status" value="1"/>
</dbReference>
<sequence length="356" mass="39934">MTNDSDPQLQAGTSVKSPPSNTSADTRQADRSELVQKAKVFLESLQVRNEDLAAKRRFLIEKGLNAQEIDTLLQETIARPLLIPPRTYPQPPPSNLPNLLIGFFRIFSWLAGGSAVFLLLYFRYIFPRLTQSFQARLSLHSQQRDLLQKLTVSLADLKASQTKAFADLPRPQLHQEDVQYKDCHSLDAVFNLTEEVQNIPPITLLRALETRWTWLQTEEGSDFAAKLWDTLTTVPLFAQEEKDGVRVWSYKPPTAPTSPPVLISLSELRSALPPARSPHNRFQHTLQALSDFTGYIAAQTYAVPPTFRLPGIGVGASLPPVEEEVRREIRALKGLVLNRRSFMPSTSRPTNDAVTA</sequence>
<name>A0ABP1D2N3_9APHY</name>
<evidence type="ECO:0000256" key="12">
    <source>
        <dbReference type="SAM" id="Phobius"/>
    </source>
</evidence>
<feature type="region of interest" description="Disordered" evidence="11">
    <location>
        <begin position="1"/>
        <end position="30"/>
    </location>
</feature>
<dbReference type="PANTHER" id="PTHR23058">
    <property type="entry name" value="PEROXISOMAL MEMBRANE PROTEIN PEX14"/>
    <property type="match status" value="1"/>
</dbReference>
<comment type="subcellular location">
    <subcellularLocation>
        <location evidence="9 10">Peroxisome membrane</location>
    </subcellularLocation>
</comment>
<feature type="compositionally biased region" description="Polar residues" evidence="11">
    <location>
        <begin position="1"/>
        <end position="26"/>
    </location>
</feature>
<keyword evidence="12" id="KW-1133">Transmembrane helix</keyword>
<evidence type="ECO:0000256" key="9">
    <source>
        <dbReference type="ARBA" id="ARBA00046271"/>
    </source>
</evidence>
<protein>
    <recommendedName>
        <fullName evidence="7 10">Peroxisomal membrane protein PEX14</fullName>
    </recommendedName>
    <alternativeName>
        <fullName evidence="8 10">Peroxin-14</fullName>
    </alternativeName>
</protein>
<evidence type="ECO:0000256" key="4">
    <source>
        <dbReference type="ARBA" id="ARBA00023010"/>
    </source>
</evidence>
<dbReference type="Pfam" id="PF04695">
    <property type="entry name" value="Pex14_N"/>
    <property type="match status" value="1"/>
</dbReference>
<evidence type="ECO:0000313" key="15">
    <source>
        <dbReference type="Proteomes" id="UP001497453"/>
    </source>
</evidence>
<keyword evidence="3 10" id="KW-0653">Protein transport</keyword>
<keyword evidence="15" id="KW-1185">Reference proteome</keyword>
<evidence type="ECO:0000313" key="14">
    <source>
        <dbReference type="EMBL" id="CAL1701332.1"/>
    </source>
</evidence>
<evidence type="ECO:0000256" key="3">
    <source>
        <dbReference type="ARBA" id="ARBA00022927"/>
    </source>
</evidence>
<gene>
    <name evidence="14" type="ORF">GFSPODELE1_LOCUS3536</name>
</gene>
<reference evidence="15" key="1">
    <citation type="submission" date="2024-04" db="EMBL/GenBank/DDBJ databases">
        <authorList>
            <person name="Shaw F."/>
            <person name="Minotto A."/>
        </authorList>
    </citation>
    <scope>NUCLEOTIDE SEQUENCE [LARGE SCALE GENOMIC DNA]</scope>
</reference>
<dbReference type="PANTHER" id="PTHR23058:SF0">
    <property type="entry name" value="PEROXISOMAL MEMBRANE PROTEIN PEX14"/>
    <property type="match status" value="1"/>
</dbReference>
<evidence type="ECO:0000256" key="5">
    <source>
        <dbReference type="ARBA" id="ARBA00023136"/>
    </source>
</evidence>
<dbReference type="InterPro" id="IPR006785">
    <property type="entry name" value="Pex14_N"/>
</dbReference>
<proteinExistence type="inferred from homology"/>
<evidence type="ECO:0000256" key="10">
    <source>
        <dbReference type="RuleBase" id="RU367032"/>
    </source>
</evidence>
<keyword evidence="2 10" id="KW-0813">Transport</keyword>
<comment type="similarity">
    <text evidence="1 10">Belongs to the peroxin-14 family.</text>
</comment>
<dbReference type="EMBL" id="OZ037945">
    <property type="protein sequence ID" value="CAL1701332.1"/>
    <property type="molecule type" value="Genomic_DNA"/>
</dbReference>
<evidence type="ECO:0000256" key="7">
    <source>
        <dbReference type="ARBA" id="ARBA00029502"/>
    </source>
</evidence>
<keyword evidence="6 10" id="KW-0576">Peroxisome</keyword>
<keyword evidence="4" id="KW-0811">Translocation</keyword>
<organism evidence="14 15">
    <name type="scientific">Somion occarium</name>
    <dbReference type="NCBI Taxonomy" id="3059160"/>
    <lineage>
        <taxon>Eukaryota</taxon>
        <taxon>Fungi</taxon>
        <taxon>Dikarya</taxon>
        <taxon>Basidiomycota</taxon>
        <taxon>Agaricomycotina</taxon>
        <taxon>Agaricomycetes</taxon>
        <taxon>Polyporales</taxon>
        <taxon>Cerrenaceae</taxon>
        <taxon>Somion</taxon>
    </lineage>
</organism>
<keyword evidence="12" id="KW-0812">Transmembrane</keyword>
<dbReference type="InterPro" id="IPR036388">
    <property type="entry name" value="WH-like_DNA-bd_sf"/>
</dbReference>
<feature type="domain" description="Peroxisome membrane anchor protein Pex14p N-terminal" evidence="13">
    <location>
        <begin position="30"/>
        <end position="75"/>
    </location>
</feature>